<accession>A0A238L5R7</accession>
<evidence type="ECO:0000313" key="2">
    <source>
        <dbReference type="Proteomes" id="UP000207598"/>
    </source>
</evidence>
<dbReference type="AlphaFoldDB" id="A0A238L5R7"/>
<evidence type="ECO:0000313" key="1">
    <source>
        <dbReference type="EMBL" id="SMX50151.1"/>
    </source>
</evidence>
<dbReference type="OrthoDB" id="159440at2"/>
<gene>
    <name evidence="1" type="ORF">MAA8898_04629</name>
</gene>
<keyword evidence="2" id="KW-1185">Reference proteome</keyword>
<sequence length="121" mass="13178">MAARKPSFVKRLWQEAPVLTLGLVAALVLVGFFAVRLALGALYWGDPEHRDVPLAGWMSPRFVAMSWHVPPELVGQTLALPRDGSGRRVTLQQLADERGVPLDDLIAALDAAIAAHREAHP</sequence>
<proteinExistence type="predicted"/>
<reference evidence="1 2" key="1">
    <citation type="submission" date="2017-05" db="EMBL/GenBank/DDBJ databases">
        <authorList>
            <person name="Song R."/>
            <person name="Chenine A.L."/>
            <person name="Ruprecht R.M."/>
        </authorList>
    </citation>
    <scope>NUCLEOTIDE SEQUENCE [LARGE SCALE GENOMIC DNA]</scope>
    <source>
        <strain evidence="1 2">CECT 8898</strain>
    </source>
</reference>
<dbReference type="EMBL" id="FXYF01000020">
    <property type="protein sequence ID" value="SMX50151.1"/>
    <property type="molecule type" value="Genomic_DNA"/>
</dbReference>
<dbReference type="Proteomes" id="UP000207598">
    <property type="component" value="Unassembled WGS sequence"/>
</dbReference>
<name>A0A238L5R7_9RHOB</name>
<dbReference type="RefSeq" id="WP_094023357.1">
    <property type="nucleotide sequence ID" value="NZ_FXYF01000020.1"/>
</dbReference>
<protein>
    <submittedName>
        <fullName evidence="1">Uncharacterized protein</fullName>
    </submittedName>
</protein>
<organism evidence="1 2">
    <name type="scientific">Maliponia aquimaris</name>
    <dbReference type="NCBI Taxonomy" id="1673631"/>
    <lineage>
        <taxon>Bacteria</taxon>
        <taxon>Pseudomonadati</taxon>
        <taxon>Pseudomonadota</taxon>
        <taxon>Alphaproteobacteria</taxon>
        <taxon>Rhodobacterales</taxon>
        <taxon>Paracoccaceae</taxon>
        <taxon>Maliponia</taxon>
    </lineage>
</organism>